<dbReference type="GO" id="GO:0019894">
    <property type="term" value="F:kinesin binding"/>
    <property type="evidence" value="ECO:0007669"/>
    <property type="project" value="TreeGrafter"/>
</dbReference>
<accession>A0AAN6F681</accession>
<dbReference type="EMBL" id="JASUXU010000173">
    <property type="protein sequence ID" value="KAK0302736.1"/>
    <property type="molecule type" value="Genomic_DNA"/>
</dbReference>
<evidence type="ECO:0008006" key="7">
    <source>
        <dbReference type="Google" id="ProtNLM"/>
    </source>
</evidence>
<evidence type="ECO:0000256" key="4">
    <source>
        <dbReference type="ARBA" id="ARBA00022803"/>
    </source>
</evidence>
<dbReference type="AlphaFoldDB" id="A0AAN6F681"/>
<dbReference type="PANTHER" id="PTHR45783:SF3">
    <property type="entry name" value="KINESIN LIGHT CHAIN"/>
    <property type="match status" value="1"/>
</dbReference>
<keyword evidence="4" id="KW-0802">TPR repeat</keyword>
<dbReference type="PANTHER" id="PTHR45783">
    <property type="entry name" value="KINESIN LIGHT CHAIN"/>
    <property type="match status" value="1"/>
</dbReference>
<organism evidence="5 6">
    <name type="scientific">Friedmanniomyces endolithicus</name>
    <dbReference type="NCBI Taxonomy" id="329885"/>
    <lineage>
        <taxon>Eukaryota</taxon>
        <taxon>Fungi</taxon>
        <taxon>Dikarya</taxon>
        <taxon>Ascomycota</taxon>
        <taxon>Pezizomycotina</taxon>
        <taxon>Dothideomycetes</taxon>
        <taxon>Dothideomycetidae</taxon>
        <taxon>Mycosphaerellales</taxon>
        <taxon>Teratosphaeriaceae</taxon>
        <taxon>Friedmanniomyces</taxon>
    </lineage>
</organism>
<name>A0AAN6F681_9PEZI</name>
<reference evidence="5" key="1">
    <citation type="submission" date="2021-12" db="EMBL/GenBank/DDBJ databases">
        <title>Black yeast isolated from Biological Soil Crust.</title>
        <authorList>
            <person name="Kurbessoian T."/>
        </authorList>
    </citation>
    <scope>NUCLEOTIDE SEQUENCE</scope>
    <source>
        <strain evidence="5">CCFEE 5208</strain>
    </source>
</reference>
<dbReference type="SUPFAM" id="SSF48452">
    <property type="entry name" value="TPR-like"/>
    <property type="match status" value="1"/>
</dbReference>
<dbReference type="InterPro" id="IPR011990">
    <property type="entry name" value="TPR-like_helical_dom_sf"/>
</dbReference>
<dbReference type="GO" id="GO:0005737">
    <property type="term" value="C:cytoplasm"/>
    <property type="evidence" value="ECO:0007669"/>
    <property type="project" value="UniProtKB-SubCell"/>
</dbReference>
<dbReference type="GO" id="GO:0005871">
    <property type="term" value="C:kinesin complex"/>
    <property type="evidence" value="ECO:0007669"/>
    <property type="project" value="InterPro"/>
</dbReference>
<dbReference type="InterPro" id="IPR002151">
    <property type="entry name" value="Kinesin_light"/>
</dbReference>
<comment type="caution">
    <text evidence="5">The sequence shown here is derived from an EMBL/GenBank/DDBJ whole genome shotgun (WGS) entry which is preliminary data.</text>
</comment>
<evidence type="ECO:0000256" key="2">
    <source>
        <dbReference type="ARBA" id="ARBA00022490"/>
    </source>
</evidence>
<proteinExistence type="predicted"/>
<gene>
    <name evidence="5" type="ORF">LTR82_017777</name>
</gene>
<dbReference type="Gene3D" id="1.25.40.10">
    <property type="entry name" value="Tetratricopeptide repeat domain"/>
    <property type="match status" value="2"/>
</dbReference>
<sequence>MRLLGKFVSSTGQYQTEYELRAFEKAERARLKKQDEAGWLCSLRDLAAVLQNQGKYEAAEAMNRRVLEGSEEVLGKEHPDTLASDPGKYEAVETMNRRALEGSEKVLGKEHPDTLTSVSNLAYLLHQNASLAAAMPLYERTFSGYVLRLGLCHPTTMLRLVQNFTLKKHAIKRHQLWLPSR</sequence>
<dbReference type="GO" id="GO:0007018">
    <property type="term" value="P:microtubule-based movement"/>
    <property type="evidence" value="ECO:0007669"/>
    <property type="project" value="TreeGrafter"/>
</dbReference>
<evidence type="ECO:0000313" key="6">
    <source>
        <dbReference type="Proteomes" id="UP001168146"/>
    </source>
</evidence>
<evidence type="ECO:0000256" key="1">
    <source>
        <dbReference type="ARBA" id="ARBA00004496"/>
    </source>
</evidence>
<evidence type="ECO:0000256" key="3">
    <source>
        <dbReference type="ARBA" id="ARBA00022737"/>
    </source>
</evidence>
<comment type="subcellular location">
    <subcellularLocation>
        <location evidence="1">Cytoplasm</location>
    </subcellularLocation>
</comment>
<keyword evidence="3" id="KW-0677">Repeat</keyword>
<evidence type="ECO:0000313" key="5">
    <source>
        <dbReference type="EMBL" id="KAK0302736.1"/>
    </source>
</evidence>
<dbReference type="Pfam" id="PF13374">
    <property type="entry name" value="TPR_10"/>
    <property type="match status" value="3"/>
</dbReference>
<protein>
    <recommendedName>
        <fullName evidence="7">Kinesin light chain</fullName>
    </recommendedName>
</protein>
<dbReference type="Proteomes" id="UP001168146">
    <property type="component" value="Unassembled WGS sequence"/>
</dbReference>
<keyword evidence="2" id="KW-0963">Cytoplasm</keyword>